<evidence type="ECO:0000256" key="9">
    <source>
        <dbReference type="ARBA" id="ARBA00022946"/>
    </source>
</evidence>
<comment type="subcellular location">
    <subcellularLocation>
        <location evidence="2">Mitochondrion inner membrane</location>
        <topology evidence="2">Single-pass membrane protein</topology>
    </subcellularLocation>
</comment>
<dbReference type="PANTHER" id="PTHR13327:SF0">
    <property type="entry name" value="NADH DEHYDROGENASE [UBIQUINONE] 1 BETA SUBCOMPLEX SUBUNIT 11, MITOCHONDRIAL"/>
    <property type="match status" value="1"/>
</dbReference>
<evidence type="ECO:0000313" key="17">
    <source>
        <dbReference type="EMBL" id="JAN30566.1"/>
    </source>
</evidence>
<dbReference type="InterPro" id="IPR019329">
    <property type="entry name" value="NADH_UbQ_OxRdtase_ESSS_su"/>
</dbReference>
<name>A0A0P5WQH7_9CRUS</name>
<evidence type="ECO:0000256" key="14">
    <source>
        <dbReference type="ARBA" id="ARBA00030753"/>
    </source>
</evidence>
<keyword evidence="13" id="KW-0472">Membrane</keyword>
<keyword evidence="9" id="KW-0809">Transit peptide</keyword>
<keyword evidence="6" id="KW-0679">Respiratory chain</keyword>
<comment type="function">
    <text evidence="1">Accessory subunit of the mitochondrial membrane respiratory chain NADH dehydrogenase (Complex I), that is believed not to be involved in catalysis. Complex I functions in the transfer of electrons from NADH to the respiratory chain. The immediate electron acceptor for the enzyme is believed to be ubiquinone.</text>
</comment>
<evidence type="ECO:0000256" key="10">
    <source>
        <dbReference type="ARBA" id="ARBA00022982"/>
    </source>
</evidence>
<evidence type="ECO:0000256" key="1">
    <source>
        <dbReference type="ARBA" id="ARBA00003195"/>
    </source>
</evidence>
<keyword evidence="11" id="KW-1133">Transmembrane helix</keyword>
<dbReference type="PANTHER" id="PTHR13327">
    <property type="entry name" value="NADH-UBIQUINONE OXIDOREDUCTASE ESSS SUBUNIT, MITOCHONDRIAL PRECURSOR"/>
    <property type="match status" value="1"/>
</dbReference>
<dbReference type="EMBL" id="GDIQ01064171">
    <property type="protein sequence ID" value="JAN30566.1"/>
    <property type="molecule type" value="Transcribed_RNA"/>
</dbReference>
<evidence type="ECO:0000256" key="13">
    <source>
        <dbReference type="ARBA" id="ARBA00023136"/>
    </source>
</evidence>
<evidence type="ECO:0000256" key="5">
    <source>
        <dbReference type="ARBA" id="ARBA00022448"/>
    </source>
</evidence>
<dbReference type="GO" id="GO:0005743">
    <property type="term" value="C:mitochondrial inner membrane"/>
    <property type="evidence" value="ECO:0007669"/>
    <property type="project" value="UniProtKB-SubCell"/>
</dbReference>
<proteinExistence type="inferred from homology"/>
<evidence type="ECO:0000256" key="11">
    <source>
        <dbReference type="ARBA" id="ARBA00022989"/>
    </source>
</evidence>
<evidence type="ECO:0000256" key="12">
    <source>
        <dbReference type="ARBA" id="ARBA00023128"/>
    </source>
</evidence>
<sequence length="171" mass="19331">MRGNFFSYDSRFIVRQSGRLVGTFNNYLQPAHIGKRCISTSKKNDETAVVTEKIPSHKATQNSHDVNSTAAATAAKKKWMSYGFHPTDQYEDVASAHVFSFLGVTLCMVLGSLVYYYGPDRTLKDWAQREAYLLVREREANGLPLLDPNYVEESKIVLPSEEELGDFEIII</sequence>
<keyword evidence="10" id="KW-0249">Electron transport</keyword>
<dbReference type="Pfam" id="PF10183">
    <property type="entry name" value="ESSS"/>
    <property type="match status" value="1"/>
</dbReference>
<evidence type="ECO:0000256" key="6">
    <source>
        <dbReference type="ARBA" id="ARBA00022660"/>
    </source>
</evidence>
<comment type="subunit">
    <text evidence="16">Complex I is composed of 45 different subunits. Interacts with BCAP31.</text>
</comment>
<evidence type="ECO:0000256" key="7">
    <source>
        <dbReference type="ARBA" id="ARBA00022692"/>
    </source>
</evidence>
<protein>
    <recommendedName>
        <fullName evidence="4">NADH dehydrogenase [ubiquinone] 1 beta subcomplex subunit 11, mitochondrial</fullName>
    </recommendedName>
    <alternativeName>
        <fullName evidence="15">Complex I-ESSS</fullName>
    </alternativeName>
    <alternativeName>
        <fullName evidence="14">NADH-ubiquinone oxidoreductase ESSS subunit</fullName>
    </alternativeName>
</protein>
<keyword evidence="17" id="KW-0830">Ubiquinone</keyword>
<evidence type="ECO:0000256" key="8">
    <source>
        <dbReference type="ARBA" id="ARBA00022792"/>
    </source>
</evidence>
<keyword evidence="5" id="KW-0813">Transport</keyword>
<evidence type="ECO:0000256" key="3">
    <source>
        <dbReference type="ARBA" id="ARBA00008915"/>
    </source>
</evidence>
<comment type="similarity">
    <text evidence="3">Belongs to the complex I NDUFB11 subunit family.</text>
</comment>
<organism evidence="17">
    <name type="scientific">Daphnia magna</name>
    <dbReference type="NCBI Taxonomy" id="35525"/>
    <lineage>
        <taxon>Eukaryota</taxon>
        <taxon>Metazoa</taxon>
        <taxon>Ecdysozoa</taxon>
        <taxon>Arthropoda</taxon>
        <taxon>Crustacea</taxon>
        <taxon>Branchiopoda</taxon>
        <taxon>Diplostraca</taxon>
        <taxon>Cladocera</taxon>
        <taxon>Anomopoda</taxon>
        <taxon>Daphniidae</taxon>
        <taxon>Daphnia</taxon>
    </lineage>
</organism>
<evidence type="ECO:0000256" key="4">
    <source>
        <dbReference type="ARBA" id="ARBA00018632"/>
    </source>
</evidence>
<reference evidence="17" key="1">
    <citation type="submission" date="2015-10" db="EMBL/GenBank/DDBJ databases">
        <title>EvidentialGene: Evidence-directed Construction of Complete mRNA Transcriptomes without Genomes.</title>
        <authorList>
            <person name="Gilbert D.G."/>
        </authorList>
    </citation>
    <scope>NUCLEOTIDE SEQUENCE</scope>
</reference>
<evidence type="ECO:0000256" key="15">
    <source>
        <dbReference type="ARBA" id="ARBA00031387"/>
    </source>
</evidence>
<keyword evidence="12" id="KW-0496">Mitochondrion</keyword>
<keyword evidence="8" id="KW-0999">Mitochondrion inner membrane</keyword>
<dbReference type="OrthoDB" id="5917019at2759"/>
<accession>A0A0P5WQH7</accession>
<keyword evidence="7" id="KW-0812">Transmembrane</keyword>
<dbReference type="AlphaFoldDB" id="A0A0P5WQH7"/>
<evidence type="ECO:0000256" key="2">
    <source>
        <dbReference type="ARBA" id="ARBA00004434"/>
    </source>
</evidence>
<evidence type="ECO:0000256" key="16">
    <source>
        <dbReference type="ARBA" id="ARBA00046528"/>
    </source>
</evidence>